<reference evidence="7 8" key="1">
    <citation type="submission" date="2023-04" db="EMBL/GenBank/DDBJ databases">
        <title>Ectobacillus antri isolated from activated sludge.</title>
        <authorList>
            <person name="Yan P."/>
            <person name="Liu X."/>
        </authorList>
    </citation>
    <scope>NUCLEOTIDE SEQUENCE [LARGE SCALE GENOMIC DNA]</scope>
    <source>
        <strain evidence="7 8">C18H</strain>
    </source>
</reference>
<dbReference type="InterPro" id="IPR000412">
    <property type="entry name" value="ABC_2_transport"/>
</dbReference>
<sequence length="244" mass="27041">MNMLMSQCRIEIIRVLRNRHFIIASLVMPVMFYYIFTNTLSGAANDKAWQAQYLISMTAFSIIGSAINTLGLRLVQEKSQGWSRLMDITPLPAGTYLVAKMVAQTIINLFSIIVIFLVGALINNVELSAMQWIGSGAWILIGAFPFLALGTFIGTFKSIDTAAAVGNVLYMLLSILGGLWMPLEIMPKTIRAIGEWLPTYRFGHGAWNIVAGKMPDMTSIMALAGYMMVFIVLSIYIRKRQGAI</sequence>
<dbReference type="EMBL" id="JARULN010000013">
    <property type="protein sequence ID" value="MDG5754808.1"/>
    <property type="molecule type" value="Genomic_DNA"/>
</dbReference>
<dbReference type="PANTHER" id="PTHR43229">
    <property type="entry name" value="NODULATION PROTEIN J"/>
    <property type="match status" value="1"/>
</dbReference>
<accession>A0ABT6H7H9</accession>
<evidence type="ECO:0000259" key="6">
    <source>
        <dbReference type="Pfam" id="PF12698"/>
    </source>
</evidence>
<evidence type="ECO:0000256" key="3">
    <source>
        <dbReference type="ARBA" id="ARBA00022989"/>
    </source>
</evidence>
<keyword evidence="4 5" id="KW-0472">Membrane</keyword>
<keyword evidence="2 5" id="KW-0812">Transmembrane</keyword>
<dbReference type="RefSeq" id="WP_124565168.1">
    <property type="nucleotide sequence ID" value="NZ_JARRRY010000013.1"/>
</dbReference>
<feature type="transmembrane region" description="Helical" evidence="5">
    <location>
        <begin position="21"/>
        <end position="41"/>
    </location>
</feature>
<protein>
    <submittedName>
        <fullName evidence="7">ABC transporter permease</fullName>
    </submittedName>
</protein>
<evidence type="ECO:0000256" key="1">
    <source>
        <dbReference type="ARBA" id="ARBA00004141"/>
    </source>
</evidence>
<dbReference type="PANTHER" id="PTHR43229:SF2">
    <property type="entry name" value="NODULATION PROTEIN J"/>
    <property type="match status" value="1"/>
</dbReference>
<evidence type="ECO:0000313" key="8">
    <source>
        <dbReference type="Proteomes" id="UP001218246"/>
    </source>
</evidence>
<evidence type="ECO:0000313" key="7">
    <source>
        <dbReference type="EMBL" id="MDG5754808.1"/>
    </source>
</evidence>
<evidence type="ECO:0000256" key="2">
    <source>
        <dbReference type="ARBA" id="ARBA00022692"/>
    </source>
</evidence>
<comment type="subcellular location">
    <subcellularLocation>
        <location evidence="1">Membrane</location>
        <topology evidence="1">Multi-pass membrane protein</topology>
    </subcellularLocation>
</comment>
<feature type="transmembrane region" description="Helical" evidence="5">
    <location>
        <begin position="129"/>
        <end position="149"/>
    </location>
</feature>
<feature type="domain" description="ABC-2 type transporter transmembrane" evidence="6">
    <location>
        <begin position="44"/>
        <end position="236"/>
    </location>
</feature>
<dbReference type="Proteomes" id="UP001218246">
    <property type="component" value="Unassembled WGS sequence"/>
</dbReference>
<comment type="caution">
    <text evidence="7">The sequence shown here is derived from an EMBL/GenBank/DDBJ whole genome shotgun (WGS) entry which is preliminary data.</text>
</comment>
<feature type="transmembrane region" description="Helical" evidence="5">
    <location>
        <begin position="53"/>
        <end position="75"/>
    </location>
</feature>
<keyword evidence="8" id="KW-1185">Reference proteome</keyword>
<name>A0ABT6H7H9_9BACI</name>
<evidence type="ECO:0000256" key="5">
    <source>
        <dbReference type="SAM" id="Phobius"/>
    </source>
</evidence>
<dbReference type="InterPro" id="IPR051784">
    <property type="entry name" value="Nod_factor_ABC_transporter"/>
</dbReference>
<feature type="transmembrane region" description="Helical" evidence="5">
    <location>
        <begin position="161"/>
        <end position="181"/>
    </location>
</feature>
<dbReference type="PIRSF" id="PIRSF006648">
    <property type="entry name" value="DrrB"/>
    <property type="match status" value="1"/>
</dbReference>
<dbReference type="InterPro" id="IPR013525">
    <property type="entry name" value="ABC2_TM"/>
</dbReference>
<feature type="transmembrane region" description="Helical" evidence="5">
    <location>
        <begin position="96"/>
        <end position="123"/>
    </location>
</feature>
<gene>
    <name evidence="7" type="ORF">P6P90_12625</name>
</gene>
<organism evidence="7 8">
    <name type="scientific">Ectobacillus antri</name>
    <dbReference type="NCBI Taxonomy" id="2486280"/>
    <lineage>
        <taxon>Bacteria</taxon>
        <taxon>Bacillati</taxon>
        <taxon>Bacillota</taxon>
        <taxon>Bacilli</taxon>
        <taxon>Bacillales</taxon>
        <taxon>Bacillaceae</taxon>
        <taxon>Ectobacillus</taxon>
    </lineage>
</organism>
<feature type="transmembrane region" description="Helical" evidence="5">
    <location>
        <begin position="217"/>
        <end position="237"/>
    </location>
</feature>
<evidence type="ECO:0000256" key="4">
    <source>
        <dbReference type="ARBA" id="ARBA00023136"/>
    </source>
</evidence>
<keyword evidence="3 5" id="KW-1133">Transmembrane helix</keyword>
<proteinExistence type="predicted"/>
<dbReference type="Pfam" id="PF12698">
    <property type="entry name" value="ABC2_membrane_3"/>
    <property type="match status" value="1"/>
</dbReference>